<dbReference type="PANTHER" id="PTHR10366:SF564">
    <property type="entry name" value="STEROL-4-ALPHA-CARBOXYLATE 3-DEHYDROGENASE, DECARBOXYLATING"/>
    <property type="match status" value="1"/>
</dbReference>
<comment type="similarity">
    <text evidence="2">Belongs to the NAD(P)-dependent epimerase/dehydratase family. Dihydroflavonol-4-reductase subfamily.</text>
</comment>
<dbReference type="SUPFAM" id="SSF51735">
    <property type="entry name" value="NAD(P)-binding Rossmann-fold domains"/>
    <property type="match status" value="1"/>
</dbReference>
<dbReference type="Proteomes" id="UP001600888">
    <property type="component" value="Unassembled WGS sequence"/>
</dbReference>
<proteinExistence type="inferred from homology"/>
<reference evidence="4 5" key="1">
    <citation type="submission" date="2024-03" db="EMBL/GenBank/DDBJ databases">
        <title>A high-quality draft genome sequence of Diaporthe vaccinii, a causative agent of upright dieback and viscid rot disease in cranberry plants.</title>
        <authorList>
            <person name="Sarrasin M."/>
            <person name="Lang B.F."/>
            <person name="Burger G."/>
        </authorList>
    </citation>
    <scope>NUCLEOTIDE SEQUENCE [LARGE SCALE GENOMIC DNA]</scope>
    <source>
        <strain evidence="4 5">IS7</strain>
    </source>
</reference>
<evidence type="ECO:0000256" key="1">
    <source>
        <dbReference type="ARBA" id="ARBA00023002"/>
    </source>
</evidence>
<protein>
    <recommendedName>
        <fullName evidence="3">NAD-dependent epimerase/dehydratase domain-containing protein</fullName>
    </recommendedName>
</protein>
<dbReference type="EMBL" id="JBAWTH010000108">
    <property type="protein sequence ID" value="KAL2276772.1"/>
    <property type="molecule type" value="Genomic_DNA"/>
</dbReference>
<dbReference type="Pfam" id="PF01370">
    <property type="entry name" value="Epimerase"/>
    <property type="match status" value="1"/>
</dbReference>
<sequence length="130" mass="13978">MTRVLLTGGSGFIATHILQILLHRGTSKAEGIRKAHPSYGTDRLDFAIVPDVSQADAFDHAVVSDPPFEAVIHTASPFHFKVTEIKKDLLDPAIIGTTGILRAIKENAPTVKRVVVTSSFGSMMNLSKGL</sequence>
<feature type="domain" description="NAD-dependent epimerase/dehydratase" evidence="3">
    <location>
        <begin position="4"/>
        <end position="119"/>
    </location>
</feature>
<gene>
    <name evidence="4" type="ORF">FJTKL_00434</name>
</gene>
<name>A0ABR4E2W2_9PEZI</name>
<evidence type="ECO:0000256" key="2">
    <source>
        <dbReference type="ARBA" id="ARBA00023445"/>
    </source>
</evidence>
<organism evidence="4 5">
    <name type="scientific">Diaporthe vaccinii</name>
    <dbReference type="NCBI Taxonomy" id="105482"/>
    <lineage>
        <taxon>Eukaryota</taxon>
        <taxon>Fungi</taxon>
        <taxon>Dikarya</taxon>
        <taxon>Ascomycota</taxon>
        <taxon>Pezizomycotina</taxon>
        <taxon>Sordariomycetes</taxon>
        <taxon>Sordariomycetidae</taxon>
        <taxon>Diaporthales</taxon>
        <taxon>Diaporthaceae</taxon>
        <taxon>Diaporthe</taxon>
        <taxon>Diaporthe eres species complex</taxon>
    </lineage>
</organism>
<accession>A0ABR4E2W2</accession>
<dbReference type="PANTHER" id="PTHR10366">
    <property type="entry name" value="NAD DEPENDENT EPIMERASE/DEHYDRATASE"/>
    <property type="match status" value="1"/>
</dbReference>
<evidence type="ECO:0000313" key="5">
    <source>
        <dbReference type="Proteomes" id="UP001600888"/>
    </source>
</evidence>
<comment type="caution">
    <text evidence="4">The sequence shown here is derived from an EMBL/GenBank/DDBJ whole genome shotgun (WGS) entry which is preliminary data.</text>
</comment>
<dbReference type="InterPro" id="IPR001509">
    <property type="entry name" value="Epimerase_deHydtase"/>
</dbReference>
<evidence type="ECO:0000259" key="3">
    <source>
        <dbReference type="Pfam" id="PF01370"/>
    </source>
</evidence>
<dbReference type="InterPro" id="IPR050425">
    <property type="entry name" value="NAD(P)_dehydrat-like"/>
</dbReference>
<evidence type="ECO:0000313" key="4">
    <source>
        <dbReference type="EMBL" id="KAL2276772.1"/>
    </source>
</evidence>
<dbReference type="InterPro" id="IPR036291">
    <property type="entry name" value="NAD(P)-bd_dom_sf"/>
</dbReference>
<keyword evidence="5" id="KW-1185">Reference proteome</keyword>
<dbReference type="Gene3D" id="3.40.50.720">
    <property type="entry name" value="NAD(P)-binding Rossmann-like Domain"/>
    <property type="match status" value="1"/>
</dbReference>
<keyword evidence="1" id="KW-0560">Oxidoreductase</keyword>